<protein>
    <submittedName>
        <fullName evidence="1">Uncharacterized protein</fullName>
    </submittedName>
</protein>
<evidence type="ECO:0000313" key="2">
    <source>
        <dbReference type="EMBL" id="ELV3682458.1"/>
    </source>
</evidence>
<organism evidence="1">
    <name type="scientific">Citrobacter freundii</name>
    <dbReference type="NCBI Taxonomy" id="546"/>
    <lineage>
        <taxon>Bacteria</taxon>
        <taxon>Pseudomonadati</taxon>
        <taxon>Pseudomonadota</taxon>
        <taxon>Gammaproteobacteria</taxon>
        <taxon>Enterobacterales</taxon>
        <taxon>Enterobacteriaceae</taxon>
        <taxon>Citrobacter</taxon>
        <taxon>Citrobacter freundii complex</taxon>
    </lineage>
</organism>
<evidence type="ECO:0000313" key="5">
    <source>
        <dbReference type="EMBL" id="HBH7045109.1"/>
    </source>
</evidence>
<sequence length="105" mass="12216">MTEHQQNRNVCEVGLACEAMTIDPKTIQSAVMRKEATQVVIPHFKGVCPAFVEWAEQCLPGDKLPRGKFFRSREWMRQFTTCQINYKTDHPDEGKYGWLFEGTKY</sequence>
<name>A0A0P8PU42_CITFR</name>
<dbReference type="AlphaFoldDB" id="A0A0P8PU42"/>
<evidence type="ECO:0000313" key="1">
    <source>
        <dbReference type="EMBL" id="EHT9938911.1"/>
    </source>
</evidence>
<reference evidence="12 13" key="5">
    <citation type="submission" date="2020-06" db="EMBL/GenBank/DDBJ databases">
        <title>REHAB project genomes.</title>
        <authorList>
            <person name="Shaw L.P."/>
        </authorList>
    </citation>
    <scope>NUCLEOTIDE SEQUENCE [LARGE SCALE GENOMIC DNA]</scope>
    <source>
        <strain evidence="13">RHBSTW-00370</strain>
        <strain evidence="12">RHBSTW-00398</strain>
        <plasmid evidence="13">prhbstw-00370_2</plasmid>
        <plasmid evidence="12">prhbstw-00398_2</plasmid>
    </source>
</reference>
<evidence type="ECO:0000313" key="11">
    <source>
        <dbReference type="Proteomes" id="UP000215827"/>
    </source>
</evidence>
<geneLocation type="plasmid" evidence="12">
    <name>prhbstw-00398_2</name>
</geneLocation>
<evidence type="ECO:0000313" key="8">
    <source>
        <dbReference type="EMBL" id="QLO16507.1"/>
    </source>
</evidence>
<evidence type="ECO:0000313" key="7">
    <source>
        <dbReference type="EMBL" id="OYR01892.1"/>
    </source>
</evidence>
<dbReference type="Proteomes" id="UP001169574">
    <property type="component" value="Unassembled WGS sequence"/>
</dbReference>
<gene>
    <name evidence="6" type="ORF">AN672_27835</name>
    <name evidence="7" type="ORF">B9P89_18140</name>
    <name evidence="9" type="ORF">HV178_24725</name>
    <name evidence="8" type="ORF">HV183_24160</name>
    <name evidence="5" type="ORF">KV121_005279</name>
    <name evidence="1" type="ORF">KY227_001977</name>
    <name evidence="3" type="ORF">P7U51_005486</name>
    <name evidence="4" type="ORF">PQQ21_005023</name>
    <name evidence="2" type="ORF">SGX49_004961</name>
</gene>
<evidence type="ECO:0000313" key="10">
    <source>
        <dbReference type="Proteomes" id="UP000050520"/>
    </source>
</evidence>
<proteinExistence type="predicted"/>
<dbReference type="Proteomes" id="UP000215827">
    <property type="component" value="Unassembled WGS sequence"/>
</dbReference>
<dbReference type="EMBL" id="ABOSXX010000044">
    <property type="protein sequence ID" value="ELV3682458.1"/>
    <property type="molecule type" value="Genomic_DNA"/>
</dbReference>
<evidence type="ECO:0000313" key="6">
    <source>
        <dbReference type="EMBL" id="KPR46648.1"/>
    </source>
</evidence>
<evidence type="ECO:0000313" key="13">
    <source>
        <dbReference type="Proteomes" id="UP000512222"/>
    </source>
</evidence>
<dbReference type="EMBL" id="LJEB01000221">
    <property type="protein sequence ID" value="KPR46648.1"/>
    <property type="molecule type" value="Genomic_DNA"/>
</dbReference>
<dbReference type="Proteomes" id="UP000050520">
    <property type="component" value="Unassembled WGS sequence"/>
</dbReference>
<evidence type="ECO:0000313" key="9">
    <source>
        <dbReference type="EMBL" id="QLV33184.1"/>
    </source>
</evidence>
<dbReference type="Proteomes" id="UP000885148">
    <property type="component" value="Unassembled WGS sequence"/>
</dbReference>
<reference evidence="6 10" key="2">
    <citation type="journal article" date="2017" name="PLoS ONE">
        <title>Genomic and phenotypic characterisation of fluoroquinolone resistance mechanisms in Enterobacteriaceae in Durban, South Africa.</title>
        <authorList>
            <person name="Osei Sekyere J."/>
            <person name="Amoako D.G."/>
        </authorList>
    </citation>
    <scope>NUCLEOTIDE SEQUENCE [LARGE SCALE GENOMIC DNA]</scope>
    <source>
        <strain evidence="6 10">ST62:944112508</strain>
    </source>
</reference>
<dbReference type="EMBL" id="DAESCB010000037">
    <property type="protein sequence ID" value="HBH7045109.1"/>
    <property type="molecule type" value="Genomic_DNA"/>
</dbReference>
<dbReference type="EMBL" id="CP056574">
    <property type="protein sequence ID" value="QLV33184.1"/>
    <property type="molecule type" value="Genomic_DNA"/>
</dbReference>
<reference evidence="8" key="6">
    <citation type="journal article" date="2021" name="Microb. Genom.">
        <title>A genomic epidemiological study shows that prevalence of antimicrobial resistance in Enterobacterales is associated with the livestock host, as well as antimicrobial usage.</title>
        <authorList>
            <person name="AbuOun M."/>
            <person name="Jones H."/>
            <person name="Stubberfield E."/>
            <person name="Gilson D."/>
            <person name="Shaw L.P."/>
            <person name="Hubbard A.T.M."/>
            <person name="Chau K.K."/>
            <person name="Sebra R."/>
            <person name="Peto T.E.A."/>
            <person name="Crook D.W."/>
            <person name="Read D.S."/>
            <person name="Gweon H.S."/>
            <person name="Walker A.S."/>
            <person name="Stoesser N."/>
            <person name="Smith R.P."/>
            <person name="Anjum M.F."/>
            <person name="On Behalf Of The Rehab Consortium."/>
        </authorList>
    </citation>
    <scope>NUCLEOTIDE SEQUENCE</scope>
    <source>
        <strain evidence="9">RHBSTW-00370</strain>
        <strain evidence="8">RHBSTW-00398</strain>
    </source>
</reference>
<keyword evidence="8" id="KW-0614">Plasmid</keyword>
<reference evidence="7 11" key="3">
    <citation type="submission" date="2017-04" db="EMBL/GenBank/DDBJ databases">
        <title>Emergence of KPC-2-producing Citrobacter isolates from sediments of a Chinese river.</title>
        <authorList>
            <person name="Zheng B."/>
        </authorList>
    </citation>
    <scope>NUCLEOTIDE SEQUENCE [LARGE SCALE GENOMIC DNA]</scope>
    <source>
        <strain evidence="7 11">C191</strain>
    </source>
</reference>
<dbReference type="EMBL" id="ABKLER030000036">
    <property type="protein sequence ID" value="EMN4147666.1"/>
    <property type="molecule type" value="Genomic_DNA"/>
</dbReference>
<evidence type="ECO:0000313" key="4">
    <source>
        <dbReference type="EMBL" id="EMN4147666.1"/>
    </source>
</evidence>
<dbReference type="Proteomes" id="UP000512222">
    <property type="component" value="Plasmid pRHBSTW-00370_2"/>
</dbReference>
<geneLocation type="plasmid" evidence="9">
    <name>pRHBSTW-00370_2</name>
</geneLocation>
<reference evidence="10" key="1">
    <citation type="submission" date="2015-09" db="EMBL/GenBank/DDBJ databases">
        <title>Prevalence of NDMs in South Africa.</title>
        <authorList>
            <person name="Osei Sekyere J."/>
            <person name="Govinden U."/>
            <person name="Essack S."/>
            <person name="Haldorsen B."/>
            <person name="Samuelsen O."/>
            <person name="Aasnaes B."/>
            <person name="Sundsfjord A."/>
        </authorList>
    </citation>
    <scope>NUCLEOTIDE SEQUENCE [LARGE SCALE GENOMIC DNA]</scope>
    <source>
        <strain evidence="10">ST62:944112508</strain>
    </source>
</reference>
<dbReference type="EMBL" id="CP055539">
    <property type="protein sequence ID" value="QLO16507.1"/>
    <property type="molecule type" value="Genomic_DNA"/>
</dbReference>
<dbReference type="EMBL" id="NEFA01000022">
    <property type="protein sequence ID" value="OYR01892.1"/>
    <property type="molecule type" value="Genomic_DNA"/>
</dbReference>
<reference evidence="5" key="7">
    <citation type="submission" date="2021-07" db="EMBL/GenBank/DDBJ databases">
        <authorList>
            <consortium name="NCBI Pathogen Detection Project"/>
        </authorList>
    </citation>
    <scope>NUCLEOTIDE SEQUENCE</scope>
    <source>
        <strain evidence="5">91871</strain>
    </source>
</reference>
<geneLocation type="plasmid" evidence="8">
    <name>pRHBSTW-00398_2</name>
</geneLocation>
<reference evidence="5" key="4">
    <citation type="journal article" date="2018" name="Genome Biol.">
        <title>SKESA: strategic k-mer extension for scrupulous assemblies.</title>
        <authorList>
            <person name="Souvorov A."/>
            <person name="Agarwala R."/>
            <person name="Lipman D.J."/>
        </authorList>
    </citation>
    <scope>NUCLEOTIDE SEQUENCE</scope>
    <source>
        <strain evidence="5">91871</strain>
    </source>
</reference>
<reference evidence="1" key="8">
    <citation type="submission" date="2021-07" db="EMBL/GenBank/DDBJ databases">
        <authorList>
            <consortium name="Clinical and Environmental Microbiology Branch: Whole genome sequencing antimicrobial resistance pathogens in the healthcare setting"/>
        </authorList>
    </citation>
    <scope>NUCLEOTIDE SEQUENCE</scope>
    <source>
        <strain evidence="1">2021DK-00049</strain>
        <strain evidence="4">2023GN-00102</strain>
        <strain evidence="2">2023GN-00287</strain>
        <strain evidence="3">Whole organism</strain>
    </source>
</reference>
<dbReference type="Proteomes" id="UP000510650">
    <property type="component" value="Plasmid pRHBSTW-00398_2"/>
</dbReference>
<dbReference type="EMBL" id="ABBJDF010000010">
    <property type="protein sequence ID" value="EHT9938911.1"/>
    <property type="molecule type" value="Genomic_DNA"/>
</dbReference>
<evidence type="ECO:0000313" key="3">
    <source>
        <dbReference type="EMBL" id="EMM7460884.1"/>
    </source>
</evidence>
<accession>A0A0P8PU42</accession>
<dbReference type="EMBL" id="ABLGCN030000034">
    <property type="protein sequence ID" value="EMM7460884.1"/>
    <property type="molecule type" value="Genomic_DNA"/>
</dbReference>
<geneLocation type="plasmid" evidence="13">
    <name>prhbstw-00370_2</name>
</geneLocation>
<dbReference type="Proteomes" id="UP001279522">
    <property type="component" value="Unassembled WGS sequence"/>
</dbReference>
<evidence type="ECO:0000313" key="12">
    <source>
        <dbReference type="Proteomes" id="UP000510650"/>
    </source>
</evidence>
<dbReference type="RefSeq" id="WP_009651680.1">
    <property type="nucleotide sequence ID" value="NZ_AP026941.1"/>
</dbReference>